<proteinExistence type="predicted"/>
<dbReference type="AlphaFoldDB" id="A0A8D8FXY1"/>
<evidence type="ECO:0000313" key="1">
    <source>
        <dbReference type="EMBL" id="CAG6486569.1"/>
    </source>
</evidence>
<name>A0A8D8FXY1_CULPI</name>
<reference evidence="1" key="1">
    <citation type="submission" date="2021-05" db="EMBL/GenBank/DDBJ databases">
        <authorList>
            <person name="Alioto T."/>
            <person name="Alioto T."/>
            <person name="Gomez Garrido J."/>
        </authorList>
    </citation>
    <scope>NUCLEOTIDE SEQUENCE</scope>
</reference>
<dbReference type="EMBL" id="HBUE01104805">
    <property type="protein sequence ID" value="CAG6486569.1"/>
    <property type="molecule type" value="Transcribed_RNA"/>
</dbReference>
<protein>
    <submittedName>
        <fullName evidence="1">(northern house mosquito) hypothetical protein</fullName>
    </submittedName>
</protein>
<accession>A0A8D8FXY1</accession>
<organism evidence="1">
    <name type="scientific">Culex pipiens</name>
    <name type="common">House mosquito</name>
    <dbReference type="NCBI Taxonomy" id="7175"/>
    <lineage>
        <taxon>Eukaryota</taxon>
        <taxon>Metazoa</taxon>
        <taxon>Ecdysozoa</taxon>
        <taxon>Arthropoda</taxon>
        <taxon>Hexapoda</taxon>
        <taxon>Insecta</taxon>
        <taxon>Pterygota</taxon>
        <taxon>Neoptera</taxon>
        <taxon>Endopterygota</taxon>
        <taxon>Diptera</taxon>
        <taxon>Nematocera</taxon>
        <taxon>Culicoidea</taxon>
        <taxon>Culicidae</taxon>
        <taxon>Culicinae</taxon>
        <taxon>Culicini</taxon>
        <taxon>Culex</taxon>
        <taxon>Culex</taxon>
    </lineage>
</organism>
<sequence>MFSNGECLRRRENNVWRRRMNHELAQLYGKPSIRMVAKADRARRLNQTSSYSELERSSSPGLSSVAAYLETALSQFNAHSFRSLGCHSKGYVLKECCVLFRE</sequence>